<dbReference type="Gene3D" id="3.40.630.30">
    <property type="match status" value="1"/>
</dbReference>
<dbReference type="PANTHER" id="PTHR43877:SF2">
    <property type="entry name" value="AMINOALKYLPHOSPHONATE N-ACETYLTRANSFERASE-RELATED"/>
    <property type="match status" value="1"/>
</dbReference>
<reference evidence="4 5" key="2">
    <citation type="submission" date="2020-11" db="EMBL/GenBank/DDBJ databases">
        <title>Sulfur oxidizing isolate from Hospital Hole Sinkhole.</title>
        <authorList>
            <person name="Scott K.M."/>
        </authorList>
    </citation>
    <scope>NUCLEOTIDE SEQUENCE [LARGE SCALE GENOMIC DNA]</scope>
    <source>
        <strain evidence="4 5">HH1</strain>
    </source>
</reference>
<accession>A0ABS0BX56</accession>
<evidence type="ECO:0000259" key="3">
    <source>
        <dbReference type="PROSITE" id="PS51186"/>
    </source>
</evidence>
<keyword evidence="2" id="KW-0012">Acyltransferase</keyword>
<evidence type="ECO:0000313" key="5">
    <source>
        <dbReference type="Proteomes" id="UP001193680"/>
    </source>
</evidence>
<reference evidence="4 5" key="1">
    <citation type="submission" date="2020-06" db="EMBL/GenBank/DDBJ databases">
        <authorList>
            <person name="Scott K."/>
        </authorList>
    </citation>
    <scope>NUCLEOTIDE SEQUENCE [LARGE SCALE GENOMIC DNA]</scope>
    <source>
        <strain evidence="4 5">HH1</strain>
    </source>
</reference>
<proteinExistence type="predicted"/>
<evidence type="ECO:0000256" key="2">
    <source>
        <dbReference type="ARBA" id="ARBA00023315"/>
    </source>
</evidence>
<dbReference type="CDD" id="cd04301">
    <property type="entry name" value="NAT_SF"/>
    <property type="match status" value="1"/>
</dbReference>
<feature type="domain" description="N-acetyltransferase" evidence="3">
    <location>
        <begin position="3"/>
        <end position="148"/>
    </location>
</feature>
<dbReference type="InterPro" id="IPR000182">
    <property type="entry name" value="GNAT_dom"/>
</dbReference>
<organism evidence="4 5">
    <name type="scientific">Thiomicrorhabdus heinhorstiae</name>
    <dbReference type="NCBI Taxonomy" id="2748010"/>
    <lineage>
        <taxon>Bacteria</taxon>
        <taxon>Pseudomonadati</taxon>
        <taxon>Pseudomonadota</taxon>
        <taxon>Gammaproteobacteria</taxon>
        <taxon>Thiotrichales</taxon>
        <taxon>Piscirickettsiaceae</taxon>
        <taxon>Thiomicrorhabdus</taxon>
    </lineage>
</organism>
<keyword evidence="5" id="KW-1185">Reference proteome</keyword>
<dbReference type="RefSeq" id="WP_185978130.1">
    <property type="nucleotide sequence ID" value="NZ_JACBGI020000009.1"/>
</dbReference>
<dbReference type="InterPro" id="IPR016181">
    <property type="entry name" value="Acyl_CoA_acyltransferase"/>
</dbReference>
<gene>
    <name evidence="4" type="ORF">H8792_006470</name>
</gene>
<dbReference type="PANTHER" id="PTHR43877">
    <property type="entry name" value="AMINOALKYLPHOSPHONATE N-ACETYLTRANSFERASE-RELATED-RELATED"/>
    <property type="match status" value="1"/>
</dbReference>
<protein>
    <submittedName>
        <fullName evidence="4">GNAT family N-acetyltransferase</fullName>
    </submittedName>
</protein>
<evidence type="ECO:0000256" key="1">
    <source>
        <dbReference type="ARBA" id="ARBA00022679"/>
    </source>
</evidence>
<comment type="caution">
    <text evidence="4">The sequence shown here is derived from an EMBL/GenBank/DDBJ whole genome shotgun (WGS) entry which is preliminary data.</text>
</comment>
<dbReference type="EMBL" id="JACBGI020000009">
    <property type="protein sequence ID" value="MBF6057984.1"/>
    <property type="molecule type" value="Genomic_DNA"/>
</dbReference>
<dbReference type="SUPFAM" id="SSF55729">
    <property type="entry name" value="Acyl-CoA N-acyltransferases (Nat)"/>
    <property type="match status" value="1"/>
</dbReference>
<name>A0ABS0BX56_9GAMM</name>
<evidence type="ECO:0000313" key="4">
    <source>
        <dbReference type="EMBL" id="MBF6057984.1"/>
    </source>
</evidence>
<dbReference type="InterPro" id="IPR050832">
    <property type="entry name" value="Bact_Acetyltransf"/>
</dbReference>
<dbReference type="Pfam" id="PF00583">
    <property type="entry name" value="Acetyltransf_1"/>
    <property type="match status" value="1"/>
</dbReference>
<keyword evidence="1" id="KW-0808">Transferase</keyword>
<dbReference type="Proteomes" id="UP001193680">
    <property type="component" value="Unassembled WGS sequence"/>
</dbReference>
<sequence>MTILIQPAQPQDISPMVELLRILFAIEVDFNFDPVKHRTAFEHIVADENCGALLALSEDKVIGMCTAQWVYSTATGQKSAWIEDVIVHPDFQGKGVGHLLMEAITQWCRNNGCNRMQLAYDLQNQAAIHFYLKQEFTKTQLGIFSKPI</sequence>
<dbReference type="PROSITE" id="PS51186">
    <property type="entry name" value="GNAT"/>
    <property type="match status" value="1"/>
</dbReference>